<dbReference type="Gene3D" id="3.30.70.330">
    <property type="match status" value="1"/>
</dbReference>
<dbReference type="GO" id="GO:0003730">
    <property type="term" value="F:mRNA 3'-UTR binding"/>
    <property type="evidence" value="ECO:0007669"/>
    <property type="project" value="TreeGrafter"/>
</dbReference>
<keyword evidence="3" id="KW-1185">Reference proteome</keyword>
<gene>
    <name evidence="2" type="ORF">J0S82_010144</name>
</gene>
<comment type="caution">
    <text evidence="2">The sequence shown here is derived from an EMBL/GenBank/DDBJ whole genome shotgun (WGS) entry which is preliminary data.</text>
</comment>
<dbReference type="AlphaFoldDB" id="A0A8J6AJR8"/>
<evidence type="ECO:0000313" key="2">
    <source>
        <dbReference type="EMBL" id="KAG8522929.1"/>
    </source>
</evidence>
<dbReference type="InterPro" id="IPR012677">
    <property type="entry name" value="Nucleotide-bd_a/b_plait_sf"/>
</dbReference>
<dbReference type="GO" id="GO:0071013">
    <property type="term" value="C:catalytic step 2 spliceosome"/>
    <property type="evidence" value="ECO:0007669"/>
    <property type="project" value="TreeGrafter"/>
</dbReference>
<dbReference type="OrthoDB" id="5850064at2759"/>
<evidence type="ECO:0000313" key="3">
    <source>
        <dbReference type="Proteomes" id="UP000700334"/>
    </source>
</evidence>
<organism evidence="2 3">
    <name type="scientific">Galemys pyrenaicus</name>
    <name type="common">Iberian desman</name>
    <name type="synonym">Pyrenean desman</name>
    <dbReference type="NCBI Taxonomy" id="202257"/>
    <lineage>
        <taxon>Eukaryota</taxon>
        <taxon>Metazoa</taxon>
        <taxon>Chordata</taxon>
        <taxon>Craniata</taxon>
        <taxon>Vertebrata</taxon>
        <taxon>Euteleostomi</taxon>
        <taxon>Mammalia</taxon>
        <taxon>Eutheria</taxon>
        <taxon>Laurasiatheria</taxon>
        <taxon>Eulipotyphla</taxon>
        <taxon>Talpidae</taxon>
        <taxon>Galemys</taxon>
    </lineage>
</organism>
<dbReference type="PANTHER" id="PTHR48026">
    <property type="entry name" value="HOMOLOGOUS TO DROSOPHILA SQD (SQUID) PROTEIN"/>
    <property type="match status" value="1"/>
</dbReference>
<accession>A0A8J6AJR8</accession>
<dbReference type="InterPro" id="IPR035979">
    <property type="entry name" value="RBD_domain_sf"/>
</dbReference>
<dbReference type="PANTHER" id="PTHR48026:SF2">
    <property type="entry name" value="HETEROGENEOUS NUCLEAR RIBONUCLEOPROTEIN A1-RELATED"/>
    <property type="match status" value="1"/>
</dbReference>
<dbReference type="Proteomes" id="UP000700334">
    <property type="component" value="Unassembled WGS sequence"/>
</dbReference>
<keyword evidence="2" id="KW-0687">Ribonucleoprotein</keyword>
<dbReference type="GO" id="GO:0000398">
    <property type="term" value="P:mRNA splicing, via spliceosome"/>
    <property type="evidence" value="ECO:0007669"/>
    <property type="project" value="TreeGrafter"/>
</dbReference>
<name>A0A8J6AJR8_GALPY</name>
<sequence>MMPPIYARVQHRCAHLRMPTLECSQHRRCPSSVSLPRSPNICRSFHWKFNFETTNENLRSHYDRRGHLRDPNTKGFGFVTYATVEEVDAAINTRPHKVDGQIVEPECYCAKIEAIEIMTDGGSSRKRDFDDHDSVDKTVIQKYHTVNGRPLASKWFWKHSGGCVSGLMVAITLVMKETSVAEVALVEAKVVIDIGFGNDGSKFGGGGSYNDLAITTIFKFRAPGKEETLEAEALALRMLEADTSPNHETNIPMVVPIAAVAMAMTEGLS</sequence>
<dbReference type="SUPFAM" id="SSF54928">
    <property type="entry name" value="RNA-binding domain, RBD"/>
    <property type="match status" value="1"/>
</dbReference>
<keyword evidence="1" id="KW-0694">RNA-binding</keyword>
<dbReference type="EMBL" id="JAGFMF010011429">
    <property type="protein sequence ID" value="KAG8522929.1"/>
    <property type="molecule type" value="Genomic_DNA"/>
</dbReference>
<proteinExistence type="predicted"/>
<protein>
    <submittedName>
        <fullName evidence="2">Heterogeneous nuclear ribonucleoprotein A1</fullName>
    </submittedName>
</protein>
<reference evidence="2" key="1">
    <citation type="journal article" date="2021" name="Evol. Appl.">
        <title>The genome of the Pyrenean desman and the effects of bottlenecks and inbreeding on the genomic landscape of an endangered species.</title>
        <authorList>
            <person name="Escoda L."/>
            <person name="Castresana J."/>
        </authorList>
    </citation>
    <scope>NUCLEOTIDE SEQUENCE</scope>
    <source>
        <strain evidence="2">IBE-C5619</strain>
    </source>
</reference>
<evidence type="ECO:0000256" key="1">
    <source>
        <dbReference type="ARBA" id="ARBA00022884"/>
    </source>
</evidence>